<dbReference type="EMBL" id="JAFDVH010000001">
    <property type="protein sequence ID" value="KAG7491994.1"/>
    <property type="molecule type" value="Genomic_DNA"/>
</dbReference>
<accession>A0A9D3TJL0</accession>
<evidence type="ECO:0000259" key="7">
    <source>
        <dbReference type="Pfam" id="PF04182"/>
    </source>
</evidence>
<feature type="compositionally biased region" description="Polar residues" evidence="6">
    <location>
        <begin position="1221"/>
        <end position="1231"/>
    </location>
</feature>
<proteinExistence type="predicted"/>
<feature type="region of interest" description="Disordered" evidence="6">
    <location>
        <begin position="1844"/>
        <end position="1919"/>
    </location>
</feature>
<feature type="region of interest" description="Disordered" evidence="6">
    <location>
        <begin position="1088"/>
        <end position="1115"/>
    </location>
</feature>
<gene>
    <name evidence="10" type="ORF">MATL_G00009740</name>
</gene>
<dbReference type="PANTHER" id="PTHR15180">
    <property type="entry name" value="GENERAL TRANSCRIPTION FACTOR 3C POLYPEPTIDE 1"/>
    <property type="match status" value="1"/>
</dbReference>
<feature type="compositionally biased region" description="Polar residues" evidence="6">
    <location>
        <begin position="1888"/>
        <end position="1902"/>
    </location>
</feature>
<evidence type="ECO:0000256" key="4">
    <source>
        <dbReference type="ARBA" id="ARBA00023163"/>
    </source>
</evidence>
<feature type="compositionally biased region" description="Basic residues" evidence="6">
    <location>
        <begin position="510"/>
        <end position="523"/>
    </location>
</feature>
<dbReference type="InterPro" id="IPR044210">
    <property type="entry name" value="Tfc3-like"/>
</dbReference>
<dbReference type="GO" id="GO:0003677">
    <property type="term" value="F:DNA binding"/>
    <property type="evidence" value="ECO:0007669"/>
    <property type="project" value="UniProtKB-KW"/>
</dbReference>
<feature type="compositionally biased region" description="Basic and acidic residues" evidence="6">
    <location>
        <begin position="761"/>
        <end position="775"/>
    </location>
</feature>
<dbReference type="CDD" id="cd16169">
    <property type="entry name" value="Tau138_eWH"/>
    <property type="match status" value="1"/>
</dbReference>
<evidence type="ECO:0000256" key="3">
    <source>
        <dbReference type="ARBA" id="ARBA00023125"/>
    </source>
</evidence>
<dbReference type="InterPro" id="IPR035625">
    <property type="entry name" value="Tfc3-like_eWH"/>
</dbReference>
<feature type="compositionally biased region" description="Acidic residues" evidence="6">
    <location>
        <begin position="1097"/>
        <end position="1106"/>
    </location>
</feature>
<evidence type="ECO:0000313" key="10">
    <source>
        <dbReference type="EMBL" id="KAG7491994.1"/>
    </source>
</evidence>
<feature type="region of interest" description="Disordered" evidence="6">
    <location>
        <begin position="839"/>
        <end position="888"/>
    </location>
</feature>
<feature type="compositionally biased region" description="Basic and acidic residues" evidence="6">
    <location>
        <begin position="786"/>
        <end position="798"/>
    </location>
</feature>
<keyword evidence="2" id="KW-0597">Phosphoprotein</keyword>
<feature type="region of interest" description="Disordered" evidence="6">
    <location>
        <begin position="1949"/>
        <end position="1984"/>
    </location>
</feature>
<dbReference type="OrthoDB" id="68020at2759"/>
<dbReference type="Pfam" id="PF24101">
    <property type="entry name" value="WHD_GTF3C1"/>
    <property type="match status" value="1"/>
</dbReference>
<dbReference type="InterPro" id="IPR056428">
    <property type="entry name" value="WH_GTF3C1"/>
</dbReference>
<dbReference type="Pfam" id="PF04182">
    <property type="entry name" value="B-block_TFIIIC"/>
    <property type="match status" value="1"/>
</dbReference>
<evidence type="ECO:0000313" key="11">
    <source>
        <dbReference type="Proteomes" id="UP001046870"/>
    </source>
</evidence>
<dbReference type="InterPro" id="IPR056467">
    <property type="entry name" value="eWH_GTF3C1"/>
</dbReference>
<feature type="domain" description="B-block binding subunit of TFIIIC" evidence="7">
    <location>
        <begin position="179"/>
        <end position="252"/>
    </location>
</feature>
<feature type="domain" description="GTF3C1 extended winged-helix" evidence="9">
    <location>
        <begin position="639"/>
        <end position="747"/>
    </location>
</feature>
<evidence type="ECO:0000259" key="8">
    <source>
        <dbReference type="Pfam" id="PF23704"/>
    </source>
</evidence>
<dbReference type="GO" id="GO:0006384">
    <property type="term" value="P:transcription initiation at RNA polymerase III promoter"/>
    <property type="evidence" value="ECO:0007669"/>
    <property type="project" value="InterPro"/>
</dbReference>
<evidence type="ECO:0000256" key="1">
    <source>
        <dbReference type="ARBA" id="ARBA00004123"/>
    </source>
</evidence>
<evidence type="ECO:0000259" key="9">
    <source>
        <dbReference type="Pfam" id="PF24101"/>
    </source>
</evidence>
<feature type="compositionally biased region" description="Polar residues" evidence="6">
    <location>
        <begin position="860"/>
        <end position="884"/>
    </location>
</feature>
<comment type="caution">
    <text evidence="10">The sequence shown here is derived from an EMBL/GenBank/DDBJ whole genome shotgun (WGS) entry which is preliminary data.</text>
</comment>
<dbReference type="Pfam" id="PF23704">
    <property type="entry name" value="WHD_GTF3C1_N"/>
    <property type="match status" value="1"/>
</dbReference>
<evidence type="ECO:0008006" key="12">
    <source>
        <dbReference type="Google" id="ProtNLM"/>
    </source>
</evidence>
<protein>
    <recommendedName>
        <fullName evidence="12">General transcription factor 3C polypeptide 1</fullName>
    </recommendedName>
</protein>
<feature type="region of interest" description="Disordered" evidence="6">
    <location>
        <begin position="1219"/>
        <end position="1265"/>
    </location>
</feature>
<dbReference type="InterPro" id="IPR007309">
    <property type="entry name" value="TFIIIC_Bblock-bd"/>
</dbReference>
<dbReference type="GO" id="GO:0000127">
    <property type="term" value="C:transcription factor TFIIIC complex"/>
    <property type="evidence" value="ECO:0007669"/>
    <property type="project" value="InterPro"/>
</dbReference>
<evidence type="ECO:0000256" key="2">
    <source>
        <dbReference type="ARBA" id="ARBA00022553"/>
    </source>
</evidence>
<keyword evidence="4" id="KW-0804">Transcription</keyword>
<name>A0A9D3TJL0_MEGAT</name>
<feature type="domain" description="General transcription factor 3C polypeptide 1 winged-helix" evidence="8">
    <location>
        <begin position="1"/>
        <end position="61"/>
    </location>
</feature>
<dbReference type="GO" id="GO:0005634">
    <property type="term" value="C:nucleus"/>
    <property type="evidence" value="ECO:0007669"/>
    <property type="project" value="UniProtKB-SubCell"/>
</dbReference>
<keyword evidence="11" id="KW-1185">Reference proteome</keyword>
<feature type="compositionally biased region" description="Polar residues" evidence="6">
    <location>
        <begin position="1949"/>
        <end position="1969"/>
    </location>
</feature>
<feature type="region of interest" description="Disordered" evidence="6">
    <location>
        <begin position="486"/>
        <end position="542"/>
    </location>
</feature>
<dbReference type="GO" id="GO:0042791">
    <property type="term" value="P:5S class rRNA transcription by RNA polymerase III"/>
    <property type="evidence" value="ECO:0007669"/>
    <property type="project" value="TreeGrafter"/>
</dbReference>
<keyword evidence="3" id="KW-0238">DNA-binding</keyword>
<dbReference type="Proteomes" id="UP001046870">
    <property type="component" value="Chromosome 1"/>
</dbReference>
<comment type="subcellular location">
    <subcellularLocation>
        <location evidence="1">Nucleus</location>
    </subcellularLocation>
</comment>
<reference evidence="10" key="1">
    <citation type="submission" date="2021-01" db="EMBL/GenBank/DDBJ databases">
        <authorList>
            <person name="Zahm M."/>
            <person name="Roques C."/>
            <person name="Cabau C."/>
            <person name="Klopp C."/>
            <person name="Donnadieu C."/>
            <person name="Jouanno E."/>
            <person name="Lampietro C."/>
            <person name="Louis A."/>
            <person name="Herpin A."/>
            <person name="Echchiki A."/>
            <person name="Berthelot C."/>
            <person name="Parey E."/>
            <person name="Roest-Crollius H."/>
            <person name="Braasch I."/>
            <person name="Postlethwait J."/>
            <person name="Bobe J."/>
            <person name="Montfort J."/>
            <person name="Bouchez O."/>
            <person name="Begum T."/>
            <person name="Mejri S."/>
            <person name="Adams A."/>
            <person name="Chen W.-J."/>
            <person name="Guiguen Y."/>
        </authorList>
    </citation>
    <scope>NUCLEOTIDE SEQUENCE</scope>
    <source>
        <strain evidence="10">YG-15Mar2019-1</strain>
        <tissue evidence="10">Brain</tissue>
    </source>
</reference>
<feature type="region of interest" description="Disordered" evidence="6">
    <location>
        <begin position="753"/>
        <end position="798"/>
    </location>
</feature>
<sequence>MDALQMLIDEVALEGLDGITVPTLWIRLETRNPKFPLKLDPATKEYLWKALVRDPDIEFYALPKERAQIVLFDRFAEIDPETGIQEIRGTTPSADTREDVYPVHIIQENKDGIQGSCLFFKERKNITCLIRTEDFKAHYTLEDAFNKWGEKLVVVASQLVRYRALIGPEGDPGLKLADSSYCILERLGRARWQGELQRDLHSRAFKMDAGKMHYLRKSLDRNGLITLQSHVIRLSTGGQQHSILLLLKRFHVDRRSKYDILMEKTSNILAASPGNIAIMIKLREQLCVSERTFKRVYQYMMAAKLVQIMCLPLRELNPDGGPCKTKRGTDIMVRCLKLLKEYGKKEEEDDDENDEEDGGRKVPHVDGRVMERDTLMQAYELIVSSGTKGISQSALRGRMNVGKLEARMVCRLLERNDMVKGFMEDEGRQRTTKYISKVYVEQSDLNRQFVREQARSEKLRSGAAAPLAGSEAEISLCTEAVSSVCPGGEREEVDGEREEKEQQPPPKCSSSKKRTKSTKKNLKNGKQSKQPPLKQTKLDFTVKHSTPIKKTIPPSLKVRGDEIKEAKVKLARCDISEVREELDPSLDATSSQATILSSKSSSDGAENDACVTVIEEIVSQKQPCSVAAKKSTGYVDGPHQTYRLLKRKNLIIEAVRSLKIIESLYTLQRMIMDEEKQDGVSTKCCKKSIMRLLKSLSREGMLKVLCTTIIQDGISKKVEFVVHPSISPDDPLVRSAIEQIRFRISSSYSAHRMKETEEEEVKGKEAQRGDERSNKNAESPSKTPRSKTDEKMGIKQLKDFRPSIVPGLGRSRGFQPKMLRLRLAHSFLWYLIYGHPLRRSPDENKSTGEQGEEPGPSEAAHQTTESTESSNQALPSGDRSSGGTARSEETACAPDLCSSLVQGEEGREIVYVDDLSWKRYIPLTPLHREFGYGWALTSDILLSLPLSVFVQIIQVNYQVDGLDAYLNDPVKQHFLIRFLPGKMKRQLLYKRKYIFSFYESMQRLCYMGLLQFGPTEKFQDKDQVFVFVKRKGTIVDTTTCEPHYNLALSARPFERRSYTFNTLQDVENFWFDLQCVCLNTPLGVIRCSRSKPSQTSDEQEGEEELDTSAAMEPERPDQKYSRIAYTLKGSAEVTDDGVIPGDGLGAGGLDSCFFAHLKRNWIWTSYLLSKSKKPSSTLESNPTLRLNNLLTKHSLPLSMCGGSKVKSSMDPKTLVVEEEVQITTEPSSRNSRVVGGKKQKRKRLKTEKVKEPRKRKRAGNQQDKRIRLPFHDEADLSALKRMTRQRVAWTLQEDSLLLLCRVASHFLNRKIRKPFVPWQVVRDLLHAQFEESLDKTSLSVGRRSRYIMKNPQTYLNFRICLAEVYQDKSIIEEFQNRRNNYEDPEVCASEFKEFVAALKQKFSAASGDCGFDIPDSKEQLFKRFKVYAIGEEVEESTKDDLTSYEDIHALVLNNLIQSTLVLSNSQMKICRSFQTFHMYSRYNQDVLYQAFLKCQRRGLVNRRRVHKVLGPKKSRALPFMPMSYQLSQSYYRCFSWRIPNTICSEAYQFLEMLRSAGREDRPNTFVFQDQENAEPETVSDLVLFPLDAPGGSCVAALSLMIMGLLAVDVSIPEQIVVVDSTMMDNEVVKSIVKDVADEDEDDEAEEGEGKRKIEVKARQASHTNYLLMRGYCVPGIVSLRNLNTNDNVVVNSCTVRVKLRCSPAHGLFTTASANVVDDMQQGEACLPKAFTRLIRPSNDSSRLKCFSDWCINQCGYSTEDLQAVLDISSAIEAAHAFGCDRLELSHSFSELEEAQNGRTRSFQQYLEDLTNLEEVLEVGGNSVRLVAIKYADPWLLHTTERLSAKSKGLHPQQATPRKRSLQPAEEELTPPKKRATVEAEGEEATEPHCTQKQADTDSSPTADETALPVEVEEPTTSTAQEAAITAQTEEASKEEGHKELEGQEELMLDSTSLPNNPPTQSSETDTTHTQSKDKDSSSLTSSMDEKVSFVSRPWRIVDGGLNRPVCKGMLESLLYHIMSKPGITEPLLVEHYKGVLQPVVVLDLLKALEEMGCVLRRYIKGQPRASLFSPAHIPEVKDGGVKLRDNAVPFYEPTVDCCLRLGKVFPQEANWNKWVHFIHT</sequence>
<keyword evidence="5" id="KW-0539">Nucleus</keyword>
<evidence type="ECO:0000256" key="6">
    <source>
        <dbReference type="SAM" id="MobiDB-lite"/>
    </source>
</evidence>
<evidence type="ECO:0000256" key="5">
    <source>
        <dbReference type="ARBA" id="ARBA00023242"/>
    </source>
</evidence>
<feature type="compositionally biased region" description="Basic residues" evidence="6">
    <location>
        <begin position="1235"/>
        <end position="1258"/>
    </location>
</feature>
<dbReference type="PANTHER" id="PTHR15180:SF1">
    <property type="entry name" value="GENERAL TRANSCRIPTION FACTOR 3C POLYPEPTIDE 1"/>
    <property type="match status" value="1"/>
</dbReference>
<organism evidence="10 11">
    <name type="scientific">Megalops atlanticus</name>
    <name type="common">Tarpon</name>
    <name type="synonym">Clupea gigantea</name>
    <dbReference type="NCBI Taxonomy" id="7932"/>
    <lineage>
        <taxon>Eukaryota</taxon>
        <taxon>Metazoa</taxon>
        <taxon>Chordata</taxon>
        <taxon>Craniata</taxon>
        <taxon>Vertebrata</taxon>
        <taxon>Euteleostomi</taxon>
        <taxon>Actinopterygii</taxon>
        <taxon>Neopterygii</taxon>
        <taxon>Teleostei</taxon>
        <taxon>Elopiformes</taxon>
        <taxon>Megalopidae</taxon>
        <taxon>Megalops</taxon>
    </lineage>
</organism>